<dbReference type="OrthoDB" id="4062651at2759"/>
<comment type="caution">
    <text evidence="8">The sequence shown here is derived from an EMBL/GenBank/DDBJ whole genome shotgun (WGS) entry which is preliminary data.</text>
</comment>
<dbReference type="PANTHER" id="PTHR44329:SF288">
    <property type="entry name" value="MITOGEN-ACTIVATED PROTEIN KINASE KINASE KINASE 20"/>
    <property type="match status" value="1"/>
</dbReference>
<feature type="region of interest" description="Disordered" evidence="5">
    <location>
        <begin position="713"/>
        <end position="736"/>
    </location>
</feature>
<accession>W7U4M1</accession>
<dbReference type="Proteomes" id="UP000019335">
    <property type="component" value="Chromosome 6"/>
</dbReference>
<feature type="transmembrane region" description="Helical" evidence="6">
    <location>
        <begin position="165"/>
        <end position="186"/>
    </location>
</feature>
<keyword evidence="6" id="KW-0812">Transmembrane</keyword>
<gene>
    <name evidence="8" type="ORF">Naga_100125g19</name>
</gene>
<dbReference type="EMBL" id="AZIL01000426">
    <property type="protein sequence ID" value="EWM27674.1"/>
    <property type="molecule type" value="Genomic_DNA"/>
</dbReference>
<evidence type="ECO:0000313" key="8">
    <source>
        <dbReference type="EMBL" id="EWM27674.1"/>
    </source>
</evidence>
<feature type="transmembrane region" description="Helical" evidence="6">
    <location>
        <begin position="107"/>
        <end position="126"/>
    </location>
</feature>
<dbReference type="InterPro" id="IPR001245">
    <property type="entry name" value="Ser-Thr/Tyr_kinase_cat_dom"/>
</dbReference>
<feature type="region of interest" description="Disordered" evidence="5">
    <location>
        <begin position="481"/>
        <end position="553"/>
    </location>
</feature>
<evidence type="ECO:0000313" key="9">
    <source>
        <dbReference type="Proteomes" id="UP000019335"/>
    </source>
</evidence>
<feature type="transmembrane region" description="Helical" evidence="6">
    <location>
        <begin position="198"/>
        <end position="216"/>
    </location>
</feature>
<keyword evidence="4" id="KW-0067">ATP-binding</keyword>
<dbReference type="Gene3D" id="3.30.200.20">
    <property type="entry name" value="Phosphorylase Kinase, domain 1"/>
    <property type="match status" value="1"/>
</dbReference>
<feature type="region of interest" description="Disordered" evidence="5">
    <location>
        <begin position="1"/>
        <end position="20"/>
    </location>
</feature>
<feature type="compositionally biased region" description="Pro residues" evidence="5">
    <location>
        <begin position="350"/>
        <end position="360"/>
    </location>
</feature>
<keyword evidence="1" id="KW-0808">Transferase</keyword>
<keyword evidence="9" id="KW-1185">Reference proteome</keyword>
<dbReference type="InterPro" id="IPR000719">
    <property type="entry name" value="Prot_kinase_dom"/>
</dbReference>
<evidence type="ECO:0000256" key="1">
    <source>
        <dbReference type="ARBA" id="ARBA00022679"/>
    </source>
</evidence>
<dbReference type="InterPro" id="IPR008271">
    <property type="entry name" value="Ser/Thr_kinase_AS"/>
</dbReference>
<dbReference type="PROSITE" id="PS00108">
    <property type="entry name" value="PROTEIN_KINASE_ST"/>
    <property type="match status" value="1"/>
</dbReference>
<dbReference type="PROSITE" id="PS50011">
    <property type="entry name" value="PROTEIN_KINASE_DOM"/>
    <property type="match status" value="1"/>
</dbReference>
<feature type="transmembrane region" description="Helical" evidence="6">
    <location>
        <begin position="228"/>
        <end position="248"/>
    </location>
</feature>
<feature type="compositionally biased region" description="Low complexity" evidence="5">
    <location>
        <begin position="338"/>
        <end position="349"/>
    </location>
</feature>
<feature type="domain" description="Protein kinase" evidence="7">
    <location>
        <begin position="381"/>
        <end position="766"/>
    </location>
</feature>
<evidence type="ECO:0000256" key="3">
    <source>
        <dbReference type="ARBA" id="ARBA00022777"/>
    </source>
</evidence>
<feature type="region of interest" description="Disordered" evidence="5">
    <location>
        <begin position="336"/>
        <end position="361"/>
    </location>
</feature>
<evidence type="ECO:0000256" key="4">
    <source>
        <dbReference type="ARBA" id="ARBA00022840"/>
    </source>
</evidence>
<protein>
    <submittedName>
        <fullName evidence="8">Tkl family protein kinase</fullName>
    </submittedName>
</protein>
<evidence type="ECO:0000259" key="7">
    <source>
        <dbReference type="PROSITE" id="PS50011"/>
    </source>
</evidence>
<keyword evidence="2" id="KW-0547">Nucleotide-binding</keyword>
<dbReference type="SUPFAM" id="SSF56112">
    <property type="entry name" value="Protein kinase-like (PK-like)"/>
    <property type="match status" value="1"/>
</dbReference>
<reference evidence="8 9" key="1">
    <citation type="journal article" date="2014" name="Mol. Plant">
        <title>Chromosome Scale Genome Assembly and Transcriptome Profiling of Nannochloropsis gaditana in Nitrogen Depletion.</title>
        <authorList>
            <person name="Corteggiani Carpinelli E."/>
            <person name="Telatin A."/>
            <person name="Vitulo N."/>
            <person name="Forcato C."/>
            <person name="D'Angelo M."/>
            <person name="Schiavon R."/>
            <person name="Vezzi A."/>
            <person name="Giacometti G.M."/>
            <person name="Morosinotto T."/>
            <person name="Valle G."/>
        </authorList>
    </citation>
    <scope>NUCLEOTIDE SEQUENCE [LARGE SCALE GENOMIC DNA]</scope>
    <source>
        <strain evidence="8 9">B-31</strain>
    </source>
</reference>
<keyword evidence="6" id="KW-1133">Transmembrane helix</keyword>
<dbReference type="Gene3D" id="1.10.510.10">
    <property type="entry name" value="Transferase(Phosphotransferase) domain 1"/>
    <property type="match status" value="1"/>
</dbReference>
<keyword evidence="3 8" id="KW-0418">Kinase</keyword>
<dbReference type="InterPro" id="IPR011009">
    <property type="entry name" value="Kinase-like_dom_sf"/>
</dbReference>
<dbReference type="Pfam" id="PF07714">
    <property type="entry name" value="PK_Tyr_Ser-Thr"/>
    <property type="match status" value="1"/>
</dbReference>
<organism evidence="8 9">
    <name type="scientific">Nannochloropsis gaditana</name>
    <dbReference type="NCBI Taxonomy" id="72520"/>
    <lineage>
        <taxon>Eukaryota</taxon>
        <taxon>Sar</taxon>
        <taxon>Stramenopiles</taxon>
        <taxon>Ochrophyta</taxon>
        <taxon>Eustigmatophyceae</taxon>
        <taxon>Eustigmatales</taxon>
        <taxon>Monodopsidaceae</taxon>
        <taxon>Nannochloropsis</taxon>
    </lineage>
</organism>
<evidence type="ECO:0000256" key="6">
    <source>
        <dbReference type="SAM" id="Phobius"/>
    </source>
</evidence>
<dbReference type="AlphaFoldDB" id="W7U4M1"/>
<evidence type="ECO:0000256" key="2">
    <source>
        <dbReference type="ARBA" id="ARBA00022741"/>
    </source>
</evidence>
<evidence type="ECO:0000256" key="5">
    <source>
        <dbReference type="SAM" id="MobiDB-lite"/>
    </source>
</evidence>
<keyword evidence="6" id="KW-0472">Membrane</keyword>
<dbReference type="GO" id="GO:0005524">
    <property type="term" value="F:ATP binding"/>
    <property type="evidence" value="ECO:0007669"/>
    <property type="project" value="UniProtKB-KW"/>
</dbReference>
<dbReference type="PANTHER" id="PTHR44329">
    <property type="entry name" value="SERINE/THREONINE-PROTEIN KINASE TNNI3K-RELATED"/>
    <property type="match status" value="1"/>
</dbReference>
<dbReference type="GO" id="GO:0004674">
    <property type="term" value="F:protein serine/threonine kinase activity"/>
    <property type="evidence" value="ECO:0007669"/>
    <property type="project" value="TreeGrafter"/>
</dbReference>
<dbReference type="SMART" id="SM00220">
    <property type="entry name" value="S_TKc"/>
    <property type="match status" value="1"/>
</dbReference>
<proteinExistence type="predicted"/>
<feature type="transmembrane region" description="Helical" evidence="6">
    <location>
        <begin position="260"/>
        <end position="281"/>
    </location>
</feature>
<dbReference type="InterPro" id="IPR051681">
    <property type="entry name" value="Ser/Thr_Kinases-Pseudokinases"/>
</dbReference>
<name>W7U4M1_9STRA</name>
<sequence length="779" mass="85279">MHRLLRSPAADRASSTGTTQLSTLDTLKSSAYPPICGNLSSEVSGGSYVVVEACVKTGAVLLVLLYMYHRRRSVESPSSSSILSALNRSAGQGGASTSLIFPFYNSLFYATACVDVLTVALSLTFGGHLPPAIAALCWALNRLITEGLTIFLLHHGVGLATLQYSFTYAVMWALVSFLAWYCVPLLRADGNANVVGDVLALLYLTPPLIGYLLLSFAPMKVLPRRPAVLPVALFMSAVFAALALREALLATHSFLPGPCLLWSAWSLLLWACFPWVVYHALVADTRWWQGLYQNPRGWAGNLNTPLLDVWSDGLLDVPASELATLMHELETEPGAGLPASVHGPSSPASSPSPRPSPPADAGPALVASGRVPIVPFGQLRLRTDLRYRSGSNSRVYVGEWHGRRVAVKMLFSMELDRAILQAFVQEARLLYGLRRHPNILRCLGVAIMPPAACLVTEFCEHGSLFDFLRRFRQQELSRERQRRCRLRPAEEPRRGQARRRPQVLTKTGGNGEAEAPVNDCAKGEIAKEEEGEEEEKEEEEDGGEEEEEEGADTELLLEKAQRARTRGSLEPNGLEPPLPSQLPLSRRLELMVECAAGVCHLHARGLVHGDIKSLNFLVDRTLAVKLGDVGECRQAGCVPEGGLPIFPSTINWAPPEVLAGSARRYHPSMDVYSLGLVLHELMTLEAPFHHEPFTRRRSQDLVQHIIQGGRPSFHRGRLANADGDGGNGEDSRLSLPVPPSLQKLLHQCWRADPAQRPSASQVHDHLVELLRGTEEVKGV</sequence>
<feature type="compositionally biased region" description="Acidic residues" evidence="5">
    <location>
        <begin position="529"/>
        <end position="552"/>
    </location>
</feature>